<reference evidence="5" key="1">
    <citation type="journal article" date="2015" name="Nature">
        <title>Complex archaea that bridge the gap between prokaryotes and eukaryotes.</title>
        <authorList>
            <person name="Spang A."/>
            <person name="Saw J.H."/>
            <person name="Jorgensen S.L."/>
            <person name="Zaremba-Niedzwiedzka K."/>
            <person name="Martijn J."/>
            <person name="Lind A.E."/>
            <person name="van Eijk R."/>
            <person name="Schleper C."/>
            <person name="Guy L."/>
            <person name="Ettema T.J."/>
        </authorList>
    </citation>
    <scope>NUCLEOTIDE SEQUENCE</scope>
</reference>
<proteinExistence type="predicted"/>
<feature type="domain" description="Thioredoxin" evidence="4">
    <location>
        <begin position="5"/>
        <end position="133"/>
    </location>
</feature>
<keyword evidence="3" id="KW-1015">Disulfide bond</keyword>
<dbReference type="PRINTS" id="PR00421">
    <property type="entry name" value="THIOREDOXIN"/>
</dbReference>
<dbReference type="Pfam" id="PF00085">
    <property type="entry name" value="Thioredoxin"/>
    <property type="match status" value="1"/>
</dbReference>
<sequence length="138" mass="16398">MFDHEIEDSQAENVEEAETILFNPNVILDIQSLKEIEKLLEDVPNSNIVLDFWAEWCGPCKAFSPVFEELHRNFSDEFIFVKVNVGKDDRISYRYKITSIPTYMIIKNGKLAYKRAGLIDYSRLKELLERYRSFRYKF</sequence>
<dbReference type="InterPro" id="IPR036249">
    <property type="entry name" value="Thioredoxin-like_sf"/>
</dbReference>
<evidence type="ECO:0000256" key="1">
    <source>
        <dbReference type="ARBA" id="ARBA00022448"/>
    </source>
</evidence>
<dbReference type="GO" id="GO:0015035">
    <property type="term" value="F:protein-disulfide reductase activity"/>
    <property type="evidence" value="ECO:0007669"/>
    <property type="project" value="TreeGrafter"/>
</dbReference>
<evidence type="ECO:0000256" key="3">
    <source>
        <dbReference type="ARBA" id="ARBA00023157"/>
    </source>
</evidence>
<dbReference type="InterPro" id="IPR017937">
    <property type="entry name" value="Thioredoxin_CS"/>
</dbReference>
<keyword evidence="2" id="KW-0249">Electron transport</keyword>
<evidence type="ECO:0000256" key="2">
    <source>
        <dbReference type="ARBA" id="ARBA00022982"/>
    </source>
</evidence>
<dbReference type="CDD" id="cd02947">
    <property type="entry name" value="TRX_family"/>
    <property type="match status" value="1"/>
</dbReference>
<dbReference type="GO" id="GO:0005737">
    <property type="term" value="C:cytoplasm"/>
    <property type="evidence" value="ECO:0007669"/>
    <property type="project" value="TreeGrafter"/>
</dbReference>
<evidence type="ECO:0000259" key="4">
    <source>
        <dbReference type="PROSITE" id="PS51352"/>
    </source>
</evidence>
<gene>
    <name evidence="5" type="ORF">LCGC14_2262070</name>
</gene>
<organism evidence="5">
    <name type="scientific">marine sediment metagenome</name>
    <dbReference type="NCBI Taxonomy" id="412755"/>
    <lineage>
        <taxon>unclassified sequences</taxon>
        <taxon>metagenomes</taxon>
        <taxon>ecological metagenomes</taxon>
    </lineage>
</organism>
<dbReference type="SUPFAM" id="SSF52833">
    <property type="entry name" value="Thioredoxin-like"/>
    <property type="match status" value="1"/>
</dbReference>
<dbReference type="AlphaFoldDB" id="A0A0F9CZF9"/>
<dbReference type="PANTHER" id="PTHR45663:SF11">
    <property type="entry name" value="GEO12009P1"/>
    <property type="match status" value="1"/>
</dbReference>
<name>A0A0F9CZF9_9ZZZZ</name>
<keyword evidence="1" id="KW-0813">Transport</keyword>
<dbReference type="Gene3D" id="3.40.30.10">
    <property type="entry name" value="Glutaredoxin"/>
    <property type="match status" value="1"/>
</dbReference>
<dbReference type="EMBL" id="LAZR01031084">
    <property type="protein sequence ID" value="KKL54773.1"/>
    <property type="molecule type" value="Genomic_DNA"/>
</dbReference>
<dbReference type="InterPro" id="IPR013766">
    <property type="entry name" value="Thioredoxin_domain"/>
</dbReference>
<comment type="caution">
    <text evidence="5">The sequence shown here is derived from an EMBL/GenBank/DDBJ whole genome shotgun (WGS) entry which is preliminary data.</text>
</comment>
<dbReference type="PANTHER" id="PTHR45663">
    <property type="entry name" value="GEO12009P1"/>
    <property type="match status" value="1"/>
</dbReference>
<dbReference type="PROSITE" id="PS51352">
    <property type="entry name" value="THIOREDOXIN_2"/>
    <property type="match status" value="1"/>
</dbReference>
<evidence type="ECO:0000313" key="5">
    <source>
        <dbReference type="EMBL" id="KKL54773.1"/>
    </source>
</evidence>
<dbReference type="PROSITE" id="PS00194">
    <property type="entry name" value="THIOREDOXIN_1"/>
    <property type="match status" value="1"/>
</dbReference>
<protein>
    <recommendedName>
        <fullName evidence="4">Thioredoxin domain-containing protein</fullName>
    </recommendedName>
</protein>
<accession>A0A0F9CZF9</accession>